<comment type="caution">
    <text evidence="2">The sequence shown here is derived from an EMBL/GenBank/DDBJ whole genome shotgun (WGS) entry which is preliminary data.</text>
</comment>
<evidence type="ECO:0000256" key="1">
    <source>
        <dbReference type="SAM" id="SignalP"/>
    </source>
</evidence>
<keyword evidence="3" id="KW-1185">Reference proteome</keyword>
<organism evidence="2 3">
    <name type="scientific">Permianibacter aggregans</name>
    <dbReference type="NCBI Taxonomy" id="1510150"/>
    <lineage>
        <taxon>Bacteria</taxon>
        <taxon>Pseudomonadati</taxon>
        <taxon>Pseudomonadota</taxon>
        <taxon>Gammaproteobacteria</taxon>
        <taxon>Pseudomonadales</taxon>
        <taxon>Pseudomonadaceae</taxon>
        <taxon>Permianibacter</taxon>
    </lineage>
</organism>
<evidence type="ECO:0000313" key="3">
    <source>
        <dbReference type="Proteomes" id="UP000295375"/>
    </source>
</evidence>
<reference evidence="2 3" key="1">
    <citation type="submission" date="2019-03" db="EMBL/GenBank/DDBJ databases">
        <title>Genomic Encyclopedia of Type Strains, Phase IV (KMG-IV): sequencing the most valuable type-strain genomes for metagenomic binning, comparative biology and taxonomic classification.</title>
        <authorList>
            <person name="Goeker M."/>
        </authorList>
    </citation>
    <scope>NUCLEOTIDE SEQUENCE [LARGE SCALE GENOMIC DNA]</scope>
    <source>
        <strain evidence="2 3">DSM 103792</strain>
    </source>
</reference>
<gene>
    <name evidence="2" type="ORF">EV696_11430</name>
</gene>
<dbReference type="AlphaFoldDB" id="A0A4R6UM59"/>
<proteinExistence type="predicted"/>
<protein>
    <submittedName>
        <fullName evidence="2">Uncharacterized protein</fullName>
    </submittedName>
</protein>
<dbReference type="RefSeq" id="WP_133591922.1">
    <property type="nucleotide sequence ID" value="NZ_CP037953.1"/>
</dbReference>
<dbReference type="EMBL" id="SNYM01000014">
    <property type="protein sequence ID" value="TDQ46245.1"/>
    <property type="molecule type" value="Genomic_DNA"/>
</dbReference>
<accession>A0A4R6UM59</accession>
<evidence type="ECO:0000313" key="2">
    <source>
        <dbReference type="EMBL" id="TDQ46245.1"/>
    </source>
</evidence>
<name>A0A4R6UM59_9GAMM</name>
<feature type="signal peptide" evidence="1">
    <location>
        <begin position="1"/>
        <end position="23"/>
    </location>
</feature>
<feature type="chain" id="PRO_5020998350" evidence="1">
    <location>
        <begin position="24"/>
        <end position="175"/>
    </location>
</feature>
<sequence>MKTRTAVATLLMSTALLQGAANADSINDNILDIQFRQMAEACQLDIDRAQQYGGQAIALQDCFADKVKVTFLELKKHSVRDHWFYGTYVKIPRRITSSERESFLRAAIESDPLLSLTAFNSALEGRLNVYYATEVASTYLPEQSDNLARIAIARGAAPDRVTAATAAGRRNTRSP</sequence>
<dbReference type="Proteomes" id="UP000295375">
    <property type="component" value="Unassembled WGS sequence"/>
</dbReference>
<keyword evidence="1" id="KW-0732">Signal</keyword>